<dbReference type="AlphaFoldDB" id="A0A0C3BCF8"/>
<dbReference type="EMBL" id="KN832989">
    <property type="protein sequence ID" value="KIM83993.1"/>
    <property type="molecule type" value="Genomic_DNA"/>
</dbReference>
<proteinExistence type="predicted"/>
<name>A0A0C3BCF8_PILCF</name>
<evidence type="ECO:0000313" key="2">
    <source>
        <dbReference type="Proteomes" id="UP000054166"/>
    </source>
</evidence>
<sequence length="86" mass="9831">MRMDQPRYQRVFVPFAGKLRNILSTSWNRQTSNIWTYSLPSIQAHELARVLLSRIGTLLSKRQGQSLKLCSGTAMSIFAVAFNEGW</sequence>
<protein>
    <submittedName>
        <fullName evidence="1">Uncharacterized protein</fullName>
    </submittedName>
</protein>
<keyword evidence="2" id="KW-1185">Reference proteome</keyword>
<organism evidence="1 2">
    <name type="scientific">Piloderma croceum (strain F 1598)</name>
    <dbReference type="NCBI Taxonomy" id="765440"/>
    <lineage>
        <taxon>Eukaryota</taxon>
        <taxon>Fungi</taxon>
        <taxon>Dikarya</taxon>
        <taxon>Basidiomycota</taxon>
        <taxon>Agaricomycotina</taxon>
        <taxon>Agaricomycetes</taxon>
        <taxon>Agaricomycetidae</taxon>
        <taxon>Atheliales</taxon>
        <taxon>Atheliaceae</taxon>
        <taxon>Piloderma</taxon>
    </lineage>
</organism>
<reference evidence="2" key="2">
    <citation type="submission" date="2015-01" db="EMBL/GenBank/DDBJ databases">
        <title>Evolutionary Origins and Diversification of the Mycorrhizal Mutualists.</title>
        <authorList>
            <consortium name="DOE Joint Genome Institute"/>
            <consortium name="Mycorrhizal Genomics Consortium"/>
            <person name="Kohler A."/>
            <person name="Kuo A."/>
            <person name="Nagy L.G."/>
            <person name="Floudas D."/>
            <person name="Copeland A."/>
            <person name="Barry K.W."/>
            <person name="Cichocki N."/>
            <person name="Veneault-Fourrey C."/>
            <person name="LaButti K."/>
            <person name="Lindquist E.A."/>
            <person name="Lipzen A."/>
            <person name="Lundell T."/>
            <person name="Morin E."/>
            <person name="Murat C."/>
            <person name="Riley R."/>
            <person name="Ohm R."/>
            <person name="Sun H."/>
            <person name="Tunlid A."/>
            <person name="Henrissat B."/>
            <person name="Grigoriev I.V."/>
            <person name="Hibbett D.S."/>
            <person name="Martin F."/>
        </authorList>
    </citation>
    <scope>NUCLEOTIDE SEQUENCE [LARGE SCALE GENOMIC DNA]</scope>
    <source>
        <strain evidence="2">F 1598</strain>
    </source>
</reference>
<dbReference type="HOGENOM" id="CLU_2498655_0_0_1"/>
<evidence type="ECO:0000313" key="1">
    <source>
        <dbReference type="EMBL" id="KIM83993.1"/>
    </source>
</evidence>
<accession>A0A0C3BCF8</accession>
<reference evidence="1 2" key="1">
    <citation type="submission" date="2014-04" db="EMBL/GenBank/DDBJ databases">
        <authorList>
            <consortium name="DOE Joint Genome Institute"/>
            <person name="Kuo A."/>
            <person name="Tarkka M."/>
            <person name="Buscot F."/>
            <person name="Kohler A."/>
            <person name="Nagy L.G."/>
            <person name="Floudas D."/>
            <person name="Copeland A."/>
            <person name="Barry K.W."/>
            <person name="Cichocki N."/>
            <person name="Veneault-Fourrey C."/>
            <person name="LaButti K."/>
            <person name="Lindquist E.A."/>
            <person name="Lipzen A."/>
            <person name="Lundell T."/>
            <person name="Morin E."/>
            <person name="Murat C."/>
            <person name="Sun H."/>
            <person name="Tunlid A."/>
            <person name="Henrissat B."/>
            <person name="Grigoriev I.V."/>
            <person name="Hibbett D.S."/>
            <person name="Martin F."/>
            <person name="Nordberg H.P."/>
            <person name="Cantor M.N."/>
            <person name="Hua S.X."/>
        </authorList>
    </citation>
    <scope>NUCLEOTIDE SEQUENCE [LARGE SCALE GENOMIC DNA]</scope>
    <source>
        <strain evidence="1 2">F 1598</strain>
    </source>
</reference>
<dbReference type="Proteomes" id="UP000054166">
    <property type="component" value="Unassembled WGS sequence"/>
</dbReference>
<dbReference type="InParanoid" id="A0A0C3BCF8"/>
<gene>
    <name evidence="1" type="ORF">PILCRDRAFT_421828</name>
</gene>